<proteinExistence type="inferred from homology"/>
<dbReference type="PANTHER" id="PTHR30636:SF3">
    <property type="entry name" value="UPF0701 PROTEIN YICC"/>
    <property type="match status" value="1"/>
</dbReference>
<dbReference type="GO" id="GO:0016787">
    <property type="term" value="F:hydrolase activity"/>
    <property type="evidence" value="ECO:0007669"/>
    <property type="project" value="UniProtKB-KW"/>
</dbReference>
<name>A0A0M0KIL8_ALKHA</name>
<evidence type="ECO:0000256" key="4">
    <source>
        <dbReference type="ARBA" id="ARBA00022801"/>
    </source>
</evidence>
<sequence>MIASMTGYGFASIEGDAFKATVELRSVNHRFFEWNCRLPRPLSFLEEELKKIAKNAVQRGKLDVFIKIEGEALTKRELEVDWDLLKQYEAASRKIAQTINQEHVLDIPSLLFSDQLVQVNEAGEVDEELIQVIKQAMEKAVHDLRHMRMEEGSHLKQDLDVRLNIMSELVEQIDTYSPEVVDHYRDKLRKRVNEFLSGFESQLDESRLLAEVALFAEKSDISEELTRLRSHIEQFANILSGGGVVGRKLDFLVQEMNREANTIGSKANHLAIRRHVVEMKSEIEKMKEQVQNIE</sequence>
<keyword evidence="2" id="KW-0540">Nuclease</keyword>
<dbReference type="Pfam" id="PF03755">
    <property type="entry name" value="YicC-like_N"/>
    <property type="match status" value="1"/>
</dbReference>
<evidence type="ECO:0000256" key="5">
    <source>
        <dbReference type="ARBA" id="ARBA00035648"/>
    </source>
</evidence>
<dbReference type="PANTHER" id="PTHR30636">
    <property type="entry name" value="UPF0701 PROTEIN YICC"/>
    <property type="match status" value="1"/>
</dbReference>
<organism evidence="8">
    <name type="scientific">Halalkalibacterium halodurans</name>
    <name type="common">Bacillus halodurans</name>
    <dbReference type="NCBI Taxonomy" id="86665"/>
    <lineage>
        <taxon>Bacteria</taxon>
        <taxon>Bacillati</taxon>
        <taxon>Bacillota</taxon>
        <taxon>Bacilli</taxon>
        <taxon>Bacillales</taxon>
        <taxon>Bacillaceae</taxon>
        <taxon>Halalkalibacterium (ex Joshi et al. 2022)</taxon>
    </lineage>
</organism>
<evidence type="ECO:0000259" key="6">
    <source>
        <dbReference type="Pfam" id="PF03755"/>
    </source>
</evidence>
<dbReference type="AlphaFoldDB" id="A0A0M0KIL8"/>
<reference evidence="8" key="1">
    <citation type="submission" date="2015-08" db="EMBL/GenBank/DDBJ databases">
        <title>Complete DNA Sequence of Pseudomonas syringae pv. actinidiae, the Causal Agent of Kiwifruit Canker Disease.</title>
        <authorList>
            <person name="Rikkerink E.H.A."/>
            <person name="Fineran P.C."/>
        </authorList>
    </citation>
    <scope>NUCLEOTIDE SEQUENCE</scope>
    <source>
        <strain evidence="8">DSM 13666</strain>
    </source>
</reference>
<evidence type="ECO:0000256" key="1">
    <source>
        <dbReference type="ARBA" id="ARBA00001968"/>
    </source>
</evidence>
<keyword evidence="4" id="KW-0378">Hydrolase</keyword>
<dbReference type="Pfam" id="PF08340">
    <property type="entry name" value="YicC-like_C"/>
    <property type="match status" value="1"/>
</dbReference>
<evidence type="ECO:0000313" key="8">
    <source>
        <dbReference type="EMBL" id="KOO38711.1"/>
    </source>
</evidence>
<evidence type="ECO:0008006" key="9">
    <source>
        <dbReference type="Google" id="ProtNLM"/>
    </source>
</evidence>
<comment type="cofactor">
    <cofactor evidence="1">
        <name>a divalent metal cation</name>
        <dbReference type="ChEBI" id="CHEBI:60240"/>
    </cofactor>
</comment>
<evidence type="ECO:0000256" key="3">
    <source>
        <dbReference type="ARBA" id="ARBA00022759"/>
    </source>
</evidence>
<dbReference type="InterPro" id="IPR013527">
    <property type="entry name" value="YicC-like_N"/>
</dbReference>
<accession>A0A0M0KIL8</accession>
<comment type="similarity">
    <text evidence="5">Belongs to the YicC/YloC family.</text>
</comment>
<dbReference type="InterPro" id="IPR013551">
    <property type="entry name" value="YicC-like_C"/>
</dbReference>
<dbReference type="RefSeq" id="WP_010898665.1">
    <property type="nucleotide sequence ID" value="NZ_CP040441.1"/>
</dbReference>
<protein>
    <recommendedName>
        <fullName evidence="9">TIGR00255 family protein</fullName>
    </recommendedName>
</protein>
<keyword evidence="3" id="KW-0255">Endonuclease</keyword>
<dbReference type="GO" id="GO:0004521">
    <property type="term" value="F:RNA endonuclease activity"/>
    <property type="evidence" value="ECO:0007669"/>
    <property type="project" value="InterPro"/>
</dbReference>
<evidence type="ECO:0000256" key="2">
    <source>
        <dbReference type="ARBA" id="ARBA00022722"/>
    </source>
</evidence>
<dbReference type="GeneID" id="87598034"/>
<feature type="domain" description="Endoribonuclease YicC-like N-terminal" evidence="6">
    <location>
        <begin position="2"/>
        <end position="157"/>
    </location>
</feature>
<accession>A0A4Y7WWT5</accession>
<dbReference type="EMBL" id="LILD01000001">
    <property type="protein sequence ID" value="KOO38711.1"/>
    <property type="molecule type" value="Genomic_DNA"/>
</dbReference>
<feature type="domain" description="Endoribonuclease YicC-like C-terminal" evidence="7">
    <location>
        <begin position="174"/>
        <end position="294"/>
    </location>
</feature>
<dbReference type="NCBIfam" id="TIGR00255">
    <property type="entry name" value="YicC/YloC family endoribonuclease"/>
    <property type="match status" value="1"/>
</dbReference>
<dbReference type="OMA" id="INREVNT"/>
<dbReference type="InterPro" id="IPR005229">
    <property type="entry name" value="YicC/YloC-like"/>
</dbReference>
<gene>
    <name evidence="8" type="ORF">AMD02_07430</name>
</gene>
<comment type="caution">
    <text evidence="8">The sequence shown here is derived from an EMBL/GenBank/DDBJ whole genome shotgun (WGS) entry which is preliminary data.</text>
</comment>
<evidence type="ECO:0000259" key="7">
    <source>
        <dbReference type="Pfam" id="PF08340"/>
    </source>
</evidence>
<dbReference type="PATRIC" id="fig|136160.3.peg.1809"/>